<comment type="caution">
    <text evidence="3">The sequence shown here is derived from an EMBL/GenBank/DDBJ whole genome shotgun (WGS) entry which is preliminary data.</text>
</comment>
<organism evidence="3 4">
    <name type="scientific">Demequina lutea</name>
    <dbReference type="NCBI Taxonomy" id="431489"/>
    <lineage>
        <taxon>Bacteria</taxon>
        <taxon>Bacillati</taxon>
        <taxon>Actinomycetota</taxon>
        <taxon>Actinomycetes</taxon>
        <taxon>Micrococcales</taxon>
        <taxon>Demequinaceae</taxon>
        <taxon>Demequina</taxon>
    </lineage>
</organism>
<protein>
    <recommendedName>
        <fullName evidence="2">DUF6318 domain-containing protein</fullName>
    </recommendedName>
</protein>
<dbReference type="EMBL" id="JACBZO010000001">
    <property type="protein sequence ID" value="NYI42599.1"/>
    <property type="molecule type" value="Genomic_DNA"/>
</dbReference>
<evidence type="ECO:0000313" key="4">
    <source>
        <dbReference type="Proteomes" id="UP000547973"/>
    </source>
</evidence>
<dbReference type="Proteomes" id="UP000547973">
    <property type="component" value="Unassembled WGS sequence"/>
</dbReference>
<feature type="region of interest" description="Disordered" evidence="1">
    <location>
        <begin position="22"/>
        <end position="48"/>
    </location>
</feature>
<feature type="compositionally biased region" description="Low complexity" evidence="1">
    <location>
        <begin position="25"/>
        <end position="37"/>
    </location>
</feature>
<keyword evidence="4" id="KW-1185">Reference proteome</keyword>
<dbReference type="AlphaFoldDB" id="A0A7Z0CJ30"/>
<accession>A0A7Z0CJ30</accession>
<name>A0A7Z0CJ30_9MICO</name>
<evidence type="ECO:0000313" key="3">
    <source>
        <dbReference type="EMBL" id="NYI42599.1"/>
    </source>
</evidence>
<reference evidence="3 4" key="1">
    <citation type="submission" date="2020-07" db="EMBL/GenBank/DDBJ databases">
        <title>Sequencing the genomes of 1000 actinobacteria strains.</title>
        <authorList>
            <person name="Klenk H.-P."/>
        </authorList>
    </citation>
    <scope>NUCLEOTIDE SEQUENCE [LARGE SCALE GENOMIC DNA]</scope>
    <source>
        <strain evidence="3 4">DSM 19970</strain>
    </source>
</reference>
<feature type="domain" description="DUF6318" evidence="2">
    <location>
        <begin position="59"/>
        <end position="192"/>
    </location>
</feature>
<dbReference type="RefSeq" id="WP_152649593.1">
    <property type="nucleotide sequence ID" value="NZ_BBRC01000011.1"/>
</dbReference>
<proteinExistence type="predicted"/>
<dbReference type="OrthoDB" id="5148029at2"/>
<dbReference type="InterPro" id="IPR046281">
    <property type="entry name" value="DUF6318"/>
</dbReference>
<dbReference type="Pfam" id="PF19843">
    <property type="entry name" value="DUF6318"/>
    <property type="match status" value="1"/>
</dbReference>
<sequence length="199" mass="20961">MTVVVLLGGATVSLSACTGGSDPIASPSPSVSTVVTPSPSPSASPSPTALTDEELLALIPEEARAENFGSASNFAKFFIDQYPTLFHTGHDGELFQYLSADDCVFCANAITDSVATGAAGAYNEGGTFTWPDQPPRGGLESDGYWYVTQGFEVSDTITYLEDGSQYKTERGGAGEVGLKMAFDEGGWRVHGVEFVYDDE</sequence>
<evidence type="ECO:0000259" key="2">
    <source>
        <dbReference type="Pfam" id="PF19843"/>
    </source>
</evidence>
<gene>
    <name evidence="3" type="ORF">BKA03_002718</name>
</gene>
<evidence type="ECO:0000256" key="1">
    <source>
        <dbReference type="SAM" id="MobiDB-lite"/>
    </source>
</evidence>